<dbReference type="InterPro" id="IPR011990">
    <property type="entry name" value="TPR-like_helical_dom_sf"/>
</dbReference>
<dbReference type="AlphaFoldDB" id="A0A2T7NP17"/>
<name>A0A2T7NP17_POMCA</name>
<dbReference type="SMART" id="SM00028">
    <property type="entry name" value="TPR"/>
    <property type="match status" value="3"/>
</dbReference>
<keyword evidence="3" id="KW-1185">Reference proteome</keyword>
<feature type="repeat" description="TPR" evidence="1">
    <location>
        <begin position="129"/>
        <end position="162"/>
    </location>
</feature>
<comment type="caution">
    <text evidence="2">The sequence shown here is derived from an EMBL/GenBank/DDBJ whole genome shotgun (WGS) entry which is preliminary data.</text>
</comment>
<evidence type="ECO:0000256" key="1">
    <source>
        <dbReference type="PROSITE-ProRule" id="PRU00339"/>
    </source>
</evidence>
<dbReference type="Proteomes" id="UP000245119">
    <property type="component" value="Linkage Group LG10"/>
</dbReference>
<dbReference type="PANTHER" id="PTHR15544">
    <property type="entry name" value="OSMOSIS RESPONSIVE FACTOR"/>
    <property type="match status" value="1"/>
</dbReference>
<protein>
    <submittedName>
        <fullName evidence="2">Uncharacterized protein</fullName>
    </submittedName>
</protein>
<evidence type="ECO:0000313" key="3">
    <source>
        <dbReference type="Proteomes" id="UP000245119"/>
    </source>
</evidence>
<dbReference type="STRING" id="400727.A0A2T7NP17"/>
<dbReference type="PANTHER" id="PTHR15544:SF0">
    <property type="entry name" value="TETRATRICOPEPTIDE REPEAT PROTEIN 33"/>
    <property type="match status" value="1"/>
</dbReference>
<dbReference type="InterPro" id="IPR052658">
    <property type="entry name" value="TPR-containing"/>
</dbReference>
<gene>
    <name evidence="2" type="ORF">C0Q70_16179</name>
</gene>
<dbReference type="SUPFAM" id="SSF48452">
    <property type="entry name" value="TPR-like"/>
    <property type="match status" value="1"/>
</dbReference>
<evidence type="ECO:0000313" key="2">
    <source>
        <dbReference type="EMBL" id="PVD22919.1"/>
    </source>
</evidence>
<organism evidence="2 3">
    <name type="scientific">Pomacea canaliculata</name>
    <name type="common">Golden apple snail</name>
    <dbReference type="NCBI Taxonomy" id="400727"/>
    <lineage>
        <taxon>Eukaryota</taxon>
        <taxon>Metazoa</taxon>
        <taxon>Spiralia</taxon>
        <taxon>Lophotrochozoa</taxon>
        <taxon>Mollusca</taxon>
        <taxon>Gastropoda</taxon>
        <taxon>Caenogastropoda</taxon>
        <taxon>Architaenioglossa</taxon>
        <taxon>Ampullarioidea</taxon>
        <taxon>Ampullariidae</taxon>
        <taxon>Pomacea</taxon>
    </lineage>
</organism>
<dbReference type="InterPro" id="IPR019734">
    <property type="entry name" value="TPR_rpt"/>
</dbReference>
<sequence>MTSFGWKRKAGSSIVKAASVTFEKESKDEGLDNEVTRGEVDWLTLMPKRRLICLEDAKAKSQRLMEEGAILAQAERYWEAIKKWDEGLLLSPENSRMLDMKAQALMAVGEVFPAVQAAEYAVKLDPTWWEARQTLGRALLNMGEVNLAVRTFCKAVMLNPSDSELWQADLLWACSIRDRMQFCQHSSATKATEKGVPGKEEFSCTVKLVPLDEDSSDGSEVLPVVPMSVRTGRNMNNEEITENGQLTLLNVPPNYVHLRG</sequence>
<reference evidence="2 3" key="1">
    <citation type="submission" date="2018-04" db="EMBL/GenBank/DDBJ databases">
        <title>The genome of golden apple snail Pomacea canaliculata provides insight into stress tolerance and invasive adaptation.</title>
        <authorList>
            <person name="Liu C."/>
            <person name="Liu B."/>
            <person name="Ren Y."/>
            <person name="Zhang Y."/>
            <person name="Wang H."/>
            <person name="Li S."/>
            <person name="Jiang F."/>
            <person name="Yin L."/>
            <person name="Zhang G."/>
            <person name="Qian W."/>
            <person name="Fan W."/>
        </authorList>
    </citation>
    <scope>NUCLEOTIDE SEQUENCE [LARGE SCALE GENOMIC DNA]</scope>
    <source>
        <strain evidence="2">SZHN2017</strain>
        <tissue evidence="2">Muscle</tissue>
    </source>
</reference>
<dbReference type="OMA" id="WQEDLKW"/>
<dbReference type="EMBL" id="PZQS01000010">
    <property type="protein sequence ID" value="PVD22919.1"/>
    <property type="molecule type" value="Genomic_DNA"/>
</dbReference>
<accession>A0A2T7NP17</accession>
<dbReference type="Gene3D" id="1.25.40.10">
    <property type="entry name" value="Tetratricopeptide repeat domain"/>
    <property type="match status" value="1"/>
</dbReference>
<keyword evidence="1" id="KW-0802">TPR repeat</keyword>
<dbReference type="OrthoDB" id="2423701at2759"/>
<dbReference type="PROSITE" id="PS50005">
    <property type="entry name" value="TPR"/>
    <property type="match status" value="1"/>
</dbReference>
<proteinExistence type="predicted"/>